<accession>A0ABU3PII5</accession>
<proteinExistence type="predicted"/>
<keyword evidence="5" id="KW-0411">Iron-sulfur</keyword>
<keyword evidence="2" id="KW-0479">Metal-binding</keyword>
<dbReference type="PROSITE" id="PS51085">
    <property type="entry name" value="2FE2S_FER_2"/>
    <property type="match status" value="1"/>
</dbReference>
<evidence type="ECO:0000256" key="3">
    <source>
        <dbReference type="ARBA" id="ARBA00023002"/>
    </source>
</evidence>
<evidence type="ECO:0000256" key="5">
    <source>
        <dbReference type="ARBA" id="ARBA00023014"/>
    </source>
</evidence>
<dbReference type="RefSeq" id="WP_315653239.1">
    <property type="nucleotide sequence ID" value="NZ_JAVXZY010000014.1"/>
</dbReference>
<comment type="caution">
    <text evidence="7">The sequence shown here is derived from an EMBL/GenBank/DDBJ whole genome shotgun (WGS) entry which is preliminary data.</text>
</comment>
<evidence type="ECO:0000256" key="1">
    <source>
        <dbReference type="ARBA" id="ARBA00022714"/>
    </source>
</evidence>
<evidence type="ECO:0000313" key="8">
    <source>
        <dbReference type="Proteomes" id="UP001246372"/>
    </source>
</evidence>
<dbReference type="SUPFAM" id="SSF47741">
    <property type="entry name" value="CO dehydrogenase ISP C-domain like"/>
    <property type="match status" value="1"/>
</dbReference>
<reference evidence="7" key="1">
    <citation type="submission" date="2023-09" db="EMBL/GenBank/DDBJ databases">
        <title>Paucibacter sp. APW11 Genome sequencing and assembly.</title>
        <authorList>
            <person name="Kim I."/>
        </authorList>
    </citation>
    <scope>NUCLEOTIDE SEQUENCE</scope>
    <source>
        <strain evidence="7">APW11</strain>
    </source>
</reference>
<dbReference type="Gene3D" id="3.10.20.30">
    <property type="match status" value="1"/>
</dbReference>
<keyword evidence="8" id="KW-1185">Reference proteome</keyword>
<dbReference type="Pfam" id="PF00111">
    <property type="entry name" value="Fer2"/>
    <property type="match status" value="1"/>
</dbReference>
<dbReference type="InterPro" id="IPR006058">
    <property type="entry name" value="2Fe2S_fd_BS"/>
</dbReference>
<dbReference type="EMBL" id="JAVXZY010000014">
    <property type="protein sequence ID" value="MDT9002240.1"/>
    <property type="molecule type" value="Genomic_DNA"/>
</dbReference>
<dbReference type="PROSITE" id="PS00197">
    <property type="entry name" value="2FE2S_FER_1"/>
    <property type="match status" value="1"/>
</dbReference>
<organism evidence="7 8">
    <name type="scientific">Roseateles aquae</name>
    <dbReference type="NCBI Taxonomy" id="3077235"/>
    <lineage>
        <taxon>Bacteria</taxon>
        <taxon>Pseudomonadati</taxon>
        <taxon>Pseudomonadota</taxon>
        <taxon>Betaproteobacteria</taxon>
        <taxon>Burkholderiales</taxon>
        <taxon>Sphaerotilaceae</taxon>
        <taxon>Roseateles</taxon>
    </lineage>
</organism>
<protein>
    <submittedName>
        <fullName evidence="7">(2Fe-2S)-binding protein</fullName>
    </submittedName>
</protein>
<name>A0ABU3PII5_9BURK</name>
<dbReference type="InterPro" id="IPR012675">
    <property type="entry name" value="Beta-grasp_dom_sf"/>
</dbReference>
<dbReference type="Pfam" id="PF01799">
    <property type="entry name" value="Fer2_2"/>
    <property type="match status" value="1"/>
</dbReference>
<evidence type="ECO:0000256" key="2">
    <source>
        <dbReference type="ARBA" id="ARBA00022723"/>
    </source>
</evidence>
<dbReference type="InterPro" id="IPR036010">
    <property type="entry name" value="2Fe-2S_ferredoxin-like_sf"/>
</dbReference>
<evidence type="ECO:0000313" key="7">
    <source>
        <dbReference type="EMBL" id="MDT9002240.1"/>
    </source>
</evidence>
<dbReference type="InterPro" id="IPR051452">
    <property type="entry name" value="Diverse_Oxidoreductases"/>
</dbReference>
<dbReference type="CDD" id="cd00207">
    <property type="entry name" value="fer2"/>
    <property type="match status" value="1"/>
</dbReference>
<dbReference type="PANTHER" id="PTHR44379">
    <property type="entry name" value="OXIDOREDUCTASE WITH IRON-SULFUR SUBUNIT"/>
    <property type="match status" value="1"/>
</dbReference>
<gene>
    <name evidence="7" type="ORF">RQP53_23370</name>
</gene>
<sequence length="155" mass="16228">MQLQINGQTQRVQAPAGKPLLWLLREDLALTGTKFGCGAAQCGACTVHVDGAATRCCVLPFEALKGKRITTIEALDQSRIGRALQAAWLAEQVPQCGYCQSGMLMAAAALLAEHAKPSDEDVKAAMSNLCRCGTYPRVKAAIARAAAALQDGSAA</sequence>
<dbReference type="PANTHER" id="PTHR44379:SF2">
    <property type="entry name" value="BLR6218 PROTEIN"/>
    <property type="match status" value="1"/>
</dbReference>
<dbReference type="Proteomes" id="UP001246372">
    <property type="component" value="Unassembled WGS sequence"/>
</dbReference>
<keyword evidence="3" id="KW-0560">Oxidoreductase</keyword>
<feature type="domain" description="2Fe-2S ferredoxin-type" evidence="6">
    <location>
        <begin position="1"/>
        <end position="75"/>
    </location>
</feature>
<dbReference type="InterPro" id="IPR036884">
    <property type="entry name" value="2Fe-2S-bd_dom_sf"/>
</dbReference>
<evidence type="ECO:0000259" key="6">
    <source>
        <dbReference type="PROSITE" id="PS51085"/>
    </source>
</evidence>
<keyword evidence="1" id="KW-0001">2Fe-2S</keyword>
<dbReference type="SUPFAM" id="SSF54292">
    <property type="entry name" value="2Fe-2S ferredoxin-like"/>
    <property type="match status" value="1"/>
</dbReference>
<dbReference type="Gene3D" id="1.10.150.120">
    <property type="entry name" value="[2Fe-2S]-binding domain"/>
    <property type="match status" value="1"/>
</dbReference>
<dbReference type="InterPro" id="IPR002888">
    <property type="entry name" value="2Fe-2S-bd"/>
</dbReference>
<dbReference type="InterPro" id="IPR001041">
    <property type="entry name" value="2Fe-2S_ferredoxin-type"/>
</dbReference>
<keyword evidence="4" id="KW-0408">Iron</keyword>
<evidence type="ECO:0000256" key="4">
    <source>
        <dbReference type="ARBA" id="ARBA00023004"/>
    </source>
</evidence>